<dbReference type="PANTHER" id="PTHR43761:SF1">
    <property type="entry name" value="D-ISOMER SPECIFIC 2-HYDROXYACID DEHYDROGENASE CATALYTIC DOMAIN-CONTAINING PROTEIN-RELATED"/>
    <property type="match status" value="1"/>
</dbReference>
<keyword evidence="6" id="KW-0614">Plasmid</keyword>
<feature type="domain" description="D-isomer specific 2-hydroxyacid dehydrogenase NAD-binding" evidence="5">
    <location>
        <begin position="8"/>
        <end position="73"/>
    </location>
</feature>
<keyword evidence="2" id="KW-0560">Oxidoreductase</keyword>
<evidence type="ECO:0000256" key="4">
    <source>
        <dbReference type="SAM" id="MobiDB-lite"/>
    </source>
</evidence>
<gene>
    <name evidence="6" type="ORF">HUG10_20335</name>
</gene>
<reference evidence="6 7" key="1">
    <citation type="submission" date="2020-07" db="EMBL/GenBank/DDBJ databases">
        <title>Gai3-2, isolated from salt lake.</title>
        <authorList>
            <person name="Cui H."/>
            <person name="Shi X."/>
        </authorList>
    </citation>
    <scope>NUCLEOTIDE SEQUENCE [LARGE SCALE GENOMIC DNA]</scope>
    <source>
        <strain evidence="6 7">Gai3-2</strain>
        <plasmid evidence="6 7">unnamed2</plasmid>
    </source>
</reference>
<protein>
    <recommendedName>
        <fullName evidence="5">D-isomer specific 2-hydroxyacid dehydrogenase NAD-binding domain-containing protein</fullName>
    </recommendedName>
</protein>
<evidence type="ECO:0000256" key="3">
    <source>
        <dbReference type="ARBA" id="ARBA00023027"/>
    </source>
</evidence>
<comment type="similarity">
    <text evidence="1">Belongs to the D-isomer specific 2-hydroxyacid dehydrogenase family.</text>
</comment>
<evidence type="ECO:0000313" key="6">
    <source>
        <dbReference type="EMBL" id="QLG29950.1"/>
    </source>
</evidence>
<feature type="region of interest" description="Disordered" evidence="4">
    <location>
        <begin position="66"/>
        <end position="95"/>
    </location>
</feature>
<geneLocation type="plasmid" evidence="6 7">
    <name>unnamed2</name>
</geneLocation>
<name>A0A7D5GII7_9EURY</name>
<dbReference type="PANTHER" id="PTHR43761">
    <property type="entry name" value="D-ISOMER SPECIFIC 2-HYDROXYACID DEHYDROGENASE FAMILY PROTEIN (AFU_ORTHOLOGUE AFUA_1G13630)"/>
    <property type="match status" value="1"/>
</dbReference>
<evidence type="ECO:0000256" key="2">
    <source>
        <dbReference type="ARBA" id="ARBA00023002"/>
    </source>
</evidence>
<dbReference type="InterPro" id="IPR029753">
    <property type="entry name" value="D-isomer_DH_CS"/>
</dbReference>
<dbReference type="Proteomes" id="UP000509750">
    <property type="component" value="Plasmid unnamed2"/>
</dbReference>
<keyword evidence="3" id="KW-0520">NAD</keyword>
<dbReference type="Gene3D" id="3.40.50.720">
    <property type="entry name" value="NAD(P)-binding Rossmann-like Domain"/>
    <property type="match status" value="1"/>
</dbReference>
<dbReference type="AlphaFoldDB" id="A0A7D5GII7"/>
<dbReference type="EMBL" id="CP058531">
    <property type="protein sequence ID" value="QLG29950.1"/>
    <property type="molecule type" value="Genomic_DNA"/>
</dbReference>
<dbReference type="GO" id="GO:0016491">
    <property type="term" value="F:oxidoreductase activity"/>
    <property type="evidence" value="ECO:0007669"/>
    <property type="project" value="UniProtKB-KW"/>
</dbReference>
<dbReference type="InterPro" id="IPR006140">
    <property type="entry name" value="D-isomer_DH_NAD-bd"/>
</dbReference>
<dbReference type="Pfam" id="PF02826">
    <property type="entry name" value="2-Hacid_dh_C"/>
    <property type="match status" value="1"/>
</dbReference>
<organism evidence="6 7">
    <name type="scientific">Halorarum halophilum</name>
    <dbReference type="NCBI Taxonomy" id="2743090"/>
    <lineage>
        <taxon>Archaea</taxon>
        <taxon>Methanobacteriati</taxon>
        <taxon>Methanobacteriota</taxon>
        <taxon>Stenosarchaea group</taxon>
        <taxon>Halobacteria</taxon>
        <taxon>Halobacteriales</taxon>
        <taxon>Haloferacaceae</taxon>
        <taxon>Halorarum</taxon>
    </lineage>
</organism>
<dbReference type="GO" id="GO:0051287">
    <property type="term" value="F:NAD binding"/>
    <property type="evidence" value="ECO:0007669"/>
    <property type="project" value="InterPro"/>
</dbReference>
<dbReference type="RefSeq" id="WP_179171524.1">
    <property type="nucleotide sequence ID" value="NZ_CP058531.1"/>
</dbReference>
<dbReference type="InterPro" id="IPR050418">
    <property type="entry name" value="D-iso_2-hydroxyacid_DH_PdxB"/>
</dbReference>
<dbReference type="SUPFAM" id="SSF51735">
    <property type="entry name" value="NAD(P)-binding Rossmann-fold domains"/>
    <property type="match status" value="1"/>
</dbReference>
<dbReference type="GeneID" id="56031234"/>
<sequence length="95" mass="10106">MRVKGGPLTLHVRLSNDTEGMMGHKEFERMKSSAYLINTSRGGLVNEETLVRTLDNGELGGAALGVPGGATPPEPPLARPRLGGADAARRRIDLE</sequence>
<dbReference type="PROSITE" id="PS00671">
    <property type="entry name" value="D_2_HYDROXYACID_DH_3"/>
    <property type="match status" value="1"/>
</dbReference>
<dbReference type="InterPro" id="IPR036291">
    <property type="entry name" value="NAD(P)-bd_dom_sf"/>
</dbReference>
<evidence type="ECO:0000313" key="7">
    <source>
        <dbReference type="Proteomes" id="UP000509750"/>
    </source>
</evidence>
<keyword evidence="7" id="KW-1185">Reference proteome</keyword>
<proteinExistence type="inferred from homology"/>
<dbReference type="KEGG" id="halg:HUG10_20335"/>
<evidence type="ECO:0000259" key="5">
    <source>
        <dbReference type="Pfam" id="PF02826"/>
    </source>
</evidence>
<evidence type="ECO:0000256" key="1">
    <source>
        <dbReference type="ARBA" id="ARBA00005854"/>
    </source>
</evidence>
<accession>A0A7D5GII7</accession>
<dbReference type="OrthoDB" id="34275at2157"/>